<dbReference type="SFLD" id="SFLDS00003">
    <property type="entry name" value="Haloacid_Dehalogenase"/>
    <property type="match status" value="1"/>
</dbReference>
<dbReference type="InterPro" id="IPR010033">
    <property type="entry name" value="HAD_SF_ppase_IIIC"/>
</dbReference>
<dbReference type="Pfam" id="PF12689">
    <property type="entry name" value="Acid_PPase"/>
    <property type="match status" value="1"/>
</dbReference>
<dbReference type="SUPFAM" id="SSF56784">
    <property type="entry name" value="HAD-like"/>
    <property type="match status" value="1"/>
</dbReference>
<reference evidence="1" key="1">
    <citation type="journal article" date="2021" name="Open Biol.">
        <title>Shared evolutionary footprints suggest mitochondrial oxidative damage underlies multiple complex I losses in fungi.</title>
        <authorList>
            <person name="Schikora-Tamarit M.A."/>
            <person name="Marcet-Houben M."/>
            <person name="Nosek J."/>
            <person name="Gabaldon T."/>
        </authorList>
    </citation>
    <scope>NUCLEOTIDE SEQUENCE</scope>
    <source>
        <strain evidence="1">CBS2887</strain>
    </source>
</reference>
<dbReference type="AlphaFoldDB" id="A0A9P8QDM2"/>
<evidence type="ECO:0008006" key="3">
    <source>
        <dbReference type="Google" id="ProtNLM"/>
    </source>
</evidence>
<dbReference type="GO" id="GO:0003993">
    <property type="term" value="F:acid phosphatase activity"/>
    <property type="evidence" value="ECO:0007669"/>
    <property type="project" value="TreeGrafter"/>
</dbReference>
<evidence type="ECO:0000313" key="1">
    <source>
        <dbReference type="EMBL" id="KAH3688573.1"/>
    </source>
</evidence>
<comment type="caution">
    <text evidence="1">The sequence shown here is derived from an EMBL/GenBank/DDBJ whole genome shotgun (WGS) entry which is preliminary data.</text>
</comment>
<dbReference type="NCBIfam" id="TIGR01685">
    <property type="entry name" value="MDP-1"/>
    <property type="match status" value="1"/>
</dbReference>
<dbReference type="EMBL" id="JAEUBG010000270">
    <property type="protein sequence ID" value="KAH3688573.1"/>
    <property type="molecule type" value="Genomic_DNA"/>
</dbReference>
<evidence type="ECO:0000313" key="2">
    <source>
        <dbReference type="Proteomes" id="UP000774326"/>
    </source>
</evidence>
<dbReference type="InterPro" id="IPR023214">
    <property type="entry name" value="HAD_sf"/>
</dbReference>
<dbReference type="InterPro" id="IPR010036">
    <property type="entry name" value="MDP_1_eu_arc"/>
</dbReference>
<dbReference type="SFLD" id="SFLDG01129">
    <property type="entry name" value="C1.5:_HAD__Beta-PGM__Phosphata"/>
    <property type="match status" value="1"/>
</dbReference>
<gene>
    <name evidence="1" type="ORF">WICPIJ_000454</name>
</gene>
<dbReference type="SFLD" id="SFLDG01131">
    <property type="entry name" value="C1.5.2:_MDP_Like"/>
    <property type="match status" value="1"/>
</dbReference>
<dbReference type="Proteomes" id="UP000774326">
    <property type="component" value="Unassembled WGS sequence"/>
</dbReference>
<proteinExistence type="predicted"/>
<dbReference type="PANTHER" id="PTHR17901">
    <property type="entry name" value="MAGNESIUM-DEPENDENT PHOSPHATASE 1 MDP1"/>
    <property type="match status" value="1"/>
</dbReference>
<accession>A0A9P8QDM2</accession>
<sequence length="174" mass="20354">MYPKVVVFDLDYTLWPCWCDTHISPPVKAKSTDIVIDKRKFELSFYKDVPKIFEELIANDVLIVSASRTCAPAVARKLLTLLHINDQPAIDHFDFMEWGTFSKTKHIKAAMDRIKQEMDLDIPFEEVILFDDEWRNKDVESIGVHFAHLPNEDVGLTYDIFQKALFSYREKKQL</sequence>
<dbReference type="OrthoDB" id="2865258at2759"/>
<dbReference type="InterPro" id="IPR036412">
    <property type="entry name" value="HAD-like_sf"/>
</dbReference>
<name>A0A9P8QDM2_WICPI</name>
<reference evidence="1" key="2">
    <citation type="submission" date="2021-01" db="EMBL/GenBank/DDBJ databases">
        <authorList>
            <person name="Schikora-Tamarit M.A."/>
        </authorList>
    </citation>
    <scope>NUCLEOTIDE SEQUENCE</scope>
    <source>
        <strain evidence="1">CBS2887</strain>
    </source>
</reference>
<keyword evidence="2" id="KW-1185">Reference proteome</keyword>
<dbReference type="Gene3D" id="3.40.50.1000">
    <property type="entry name" value="HAD superfamily/HAD-like"/>
    <property type="match status" value="1"/>
</dbReference>
<dbReference type="PANTHER" id="PTHR17901:SF14">
    <property type="entry name" value="MAGNESIUM-DEPENDENT PHOSPHATASE 1"/>
    <property type="match status" value="1"/>
</dbReference>
<organism evidence="1 2">
    <name type="scientific">Wickerhamomyces pijperi</name>
    <name type="common">Yeast</name>
    <name type="synonym">Pichia pijperi</name>
    <dbReference type="NCBI Taxonomy" id="599730"/>
    <lineage>
        <taxon>Eukaryota</taxon>
        <taxon>Fungi</taxon>
        <taxon>Dikarya</taxon>
        <taxon>Ascomycota</taxon>
        <taxon>Saccharomycotina</taxon>
        <taxon>Saccharomycetes</taxon>
        <taxon>Phaffomycetales</taxon>
        <taxon>Wickerhamomycetaceae</taxon>
        <taxon>Wickerhamomyces</taxon>
    </lineage>
</organism>
<protein>
    <recommendedName>
        <fullName evidence="3">Magnesium-dependent phosphatase-1</fullName>
    </recommendedName>
</protein>
<dbReference type="NCBIfam" id="TIGR01681">
    <property type="entry name" value="HAD-SF-IIIC"/>
    <property type="match status" value="1"/>
</dbReference>